<organism evidence="2 3">
    <name type="scientific">Rhizobium grahamii</name>
    <dbReference type="NCBI Taxonomy" id="1120045"/>
    <lineage>
        <taxon>Bacteria</taxon>
        <taxon>Pseudomonadati</taxon>
        <taxon>Pseudomonadota</taxon>
        <taxon>Alphaproteobacteria</taxon>
        <taxon>Hyphomicrobiales</taxon>
        <taxon>Rhizobiaceae</taxon>
        <taxon>Rhizobium/Agrobacterium group</taxon>
        <taxon>Rhizobium</taxon>
    </lineage>
</organism>
<gene>
    <name evidence="2" type="ORF">FZ934_24815</name>
</gene>
<dbReference type="CDD" id="cd00093">
    <property type="entry name" value="HTH_XRE"/>
    <property type="match status" value="1"/>
</dbReference>
<dbReference type="OrthoDB" id="9797172at2"/>
<protein>
    <submittedName>
        <fullName evidence="2">Helix-turn-helix transcriptional regulator</fullName>
    </submittedName>
</protein>
<dbReference type="EMBL" id="CP043499">
    <property type="protein sequence ID" value="QFY63476.1"/>
    <property type="molecule type" value="Genomic_DNA"/>
</dbReference>
<dbReference type="RefSeq" id="WP_113362670.1">
    <property type="nucleotide sequence ID" value="NZ_CP043499.1"/>
</dbReference>
<evidence type="ECO:0000259" key="1">
    <source>
        <dbReference type="PROSITE" id="PS50943"/>
    </source>
</evidence>
<dbReference type="AlphaFoldDB" id="A0A5Q0CCB7"/>
<name>A0A5Q0CCB7_9HYPH</name>
<keyword evidence="3" id="KW-1185">Reference proteome</keyword>
<dbReference type="Pfam" id="PF01381">
    <property type="entry name" value="HTH_3"/>
    <property type="match status" value="1"/>
</dbReference>
<reference evidence="2 3" key="1">
    <citation type="submission" date="2019-08" db="EMBL/GenBank/DDBJ databases">
        <title>Prosopis cineraria nodule microbiome.</title>
        <authorList>
            <person name="Ali R."/>
            <person name="Chaluvadi S.R."/>
            <person name="Wang X."/>
        </authorList>
    </citation>
    <scope>NUCLEOTIDE SEQUENCE [LARGE SCALE GENOMIC DNA]</scope>
    <source>
        <strain evidence="2 3">BG7</strain>
        <plasmid evidence="2 3">unnamed</plasmid>
    </source>
</reference>
<proteinExistence type="predicted"/>
<geneLocation type="plasmid" evidence="2 3">
    <name>unnamed</name>
</geneLocation>
<dbReference type="GO" id="GO:0003677">
    <property type="term" value="F:DNA binding"/>
    <property type="evidence" value="ECO:0007669"/>
    <property type="project" value="InterPro"/>
</dbReference>
<dbReference type="Proteomes" id="UP000326881">
    <property type="component" value="Plasmid unnamed"/>
</dbReference>
<dbReference type="SUPFAM" id="SSF47413">
    <property type="entry name" value="lambda repressor-like DNA-binding domains"/>
    <property type="match status" value="1"/>
</dbReference>
<sequence length="134" mass="14695">MKDAPHSVDVHVGKTIRIKRLMRKVSQTELGDRVGVTFQQIQKYEKGSNRVSASMLVEIAGALEVDVRSFFEDLAPQGTANDNPTPSEEFVVSRDGVLLNAAFLSIKNEQVRKKIVKLVQAIAGMELAEGEAAE</sequence>
<dbReference type="SMART" id="SM00530">
    <property type="entry name" value="HTH_XRE"/>
    <property type="match status" value="1"/>
</dbReference>
<keyword evidence="2" id="KW-0614">Plasmid</keyword>
<dbReference type="KEGG" id="rgr:FZ934_24815"/>
<evidence type="ECO:0000313" key="2">
    <source>
        <dbReference type="EMBL" id="QFY63476.1"/>
    </source>
</evidence>
<dbReference type="InterPro" id="IPR010982">
    <property type="entry name" value="Lambda_DNA-bd_dom_sf"/>
</dbReference>
<accession>A0A5Q0CCB7</accession>
<dbReference type="Gene3D" id="1.10.260.40">
    <property type="entry name" value="lambda repressor-like DNA-binding domains"/>
    <property type="match status" value="1"/>
</dbReference>
<dbReference type="PROSITE" id="PS50943">
    <property type="entry name" value="HTH_CROC1"/>
    <property type="match status" value="1"/>
</dbReference>
<feature type="domain" description="HTH cro/C1-type" evidence="1">
    <location>
        <begin position="16"/>
        <end position="70"/>
    </location>
</feature>
<dbReference type="InterPro" id="IPR001387">
    <property type="entry name" value="Cro/C1-type_HTH"/>
</dbReference>
<evidence type="ECO:0000313" key="3">
    <source>
        <dbReference type="Proteomes" id="UP000326881"/>
    </source>
</evidence>